<organism evidence="2 3">
    <name type="scientific">Aquisphaera giovannonii</name>
    <dbReference type="NCBI Taxonomy" id="406548"/>
    <lineage>
        <taxon>Bacteria</taxon>
        <taxon>Pseudomonadati</taxon>
        <taxon>Planctomycetota</taxon>
        <taxon>Planctomycetia</taxon>
        <taxon>Isosphaerales</taxon>
        <taxon>Isosphaeraceae</taxon>
        <taxon>Aquisphaera</taxon>
    </lineage>
</organism>
<dbReference type="AlphaFoldDB" id="A0A5B9W435"/>
<evidence type="ECO:0000313" key="3">
    <source>
        <dbReference type="Proteomes" id="UP000324233"/>
    </source>
</evidence>
<reference evidence="2 3" key="1">
    <citation type="submission" date="2019-08" db="EMBL/GenBank/DDBJ databases">
        <title>Deep-cultivation of Planctomycetes and their phenomic and genomic characterization uncovers novel biology.</title>
        <authorList>
            <person name="Wiegand S."/>
            <person name="Jogler M."/>
            <person name="Boedeker C."/>
            <person name="Pinto D."/>
            <person name="Vollmers J."/>
            <person name="Rivas-Marin E."/>
            <person name="Kohn T."/>
            <person name="Peeters S.H."/>
            <person name="Heuer A."/>
            <person name="Rast P."/>
            <person name="Oberbeckmann S."/>
            <person name="Bunk B."/>
            <person name="Jeske O."/>
            <person name="Meyerdierks A."/>
            <person name="Storesund J.E."/>
            <person name="Kallscheuer N."/>
            <person name="Luecker S."/>
            <person name="Lage O.M."/>
            <person name="Pohl T."/>
            <person name="Merkel B.J."/>
            <person name="Hornburger P."/>
            <person name="Mueller R.-W."/>
            <person name="Bruemmer F."/>
            <person name="Labrenz M."/>
            <person name="Spormann A.M."/>
            <person name="Op den Camp H."/>
            <person name="Overmann J."/>
            <person name="Amann R."/>
            <person name="Jetten M.S.M."/>
            <person name="Mascher T."/>
            <person name="Medema M.H."/>
            <person name="Devos D.P."/>
            <person name="Kaster A.-K."/>
            <person name="Ovreas L."/>
            <person name="Rohde M."/>
            <person name="Galperin M.Y."/>
            <person name="Jogler C."/>
        </authorList>
    </citation>
    <scope>NUCLEOTIDE SEQUENCE [LARGE SCALE GENOMIC DNA]</scope>
    <source>
        <strain evidence="2 3">OJF2</strain>
    </source>
</reference>
<gene>
    <name evidence="2" type="ORF">OJF2_35520</name>
</gene>
<name>A0A5B9W435_9BACT</name>
<keyword evidence="3" id="KW-1185">Reference proteome</keyword>
<feature type="region of interest" description="Disordered" evidence="1">
    <location>
        <begin position="235"/>
        <end position="255"/>
    </location>
</feature>
<accession>A0A5B9W435</accession>
<protein>
    <submittedName>
        <fullName evidence="2">Uncharacterized protein</fullName>
    </submittedName>
</protein>
<evidence type="ECO:0000313" key="2">
    <source>
        <dbReference type="EMBL" id="QEH35007.1"/>
    </source>
</evidence>
<dbReference type="EMBL" id="CP042997">
    <property type="protein sequence ID" value="QEH35007.1"/>
    <property type="molecule type" value="Genomic_DNA"/>
</dbReference>
<dbReference type="Proteomes" id="UP000324233">
    <property type="component" value="Chromosome"/>
</dbReference>
<proteinExistence type="predicted"/>
<evidence type="ECO:0000256" key="1">
    <source>
        <dbReference type="SAM" id="MobiDB-lite"/>
    </source>
</evidence>
<sequence>MAIRAPENRPEHGVEVPVSIPPRPLAAMIALALALGLSAAGQEPRPDRDLPDPFRVKKEQVEAGNPLARYVELKRLRPRYLESPMWKPMYPEIELMFEEFLGDPTAGPRGLDLIYGDLKLGPPPEKSPIDACRPAEAAGAILDAVGDRRVVIVGEEHHLPQTRVLMEPLLRGLRGKGFRYFAAETFHREIAATQEAGYPTSKTGTYTADPVFASGVREAIRLGYRLVPYESIPGPDVPAAGRQSARESGQARNIKGRILDEDPHARVFVWVGRGHALKGSLGPDKMMALHLKEISGLDPFTVHASRHVEAIRPEHETPLYRYAAARRLVARPTVFVRRDGRPWSEHEGFDATVFFPRVKLERGRPDWMARDLGRIPYPIPPALLKGKGLRLAQAHYEGEPDAAIPVDQVPIRPGQEVPALMLPRGKLRIRVVDEDGSVSGPVSVEI</sequence>
<dbReference type="OrthoDB" id="277629at2"/>
<dbReference type="RefSeq" id="WP_148594858.1">
    <property type="nucleotide sequence ID" value="NZ_CP042997.1"/>
</dbReference>
<dbReference type="KEGG" id="agv:OJF2_35520"/>